<name>A0A7W8JR43_9DEIO</name>
<gene>
    <name evidence="2" type="ORF">HNQ08_000384</name>
</gene>
<keyword evidence="3" id="KW-1185">Reference proteome</keyword>
<keyword evidence="1" id="KW-1133">Transmembrane helix</keyword>
<organism evidence="2 3">
    <name type="scientific">Deinococcus humi</name>
    <dbReference type="NCBI Taxonomy" id="662880"/>
    <lineage>
        <taxon>Bacteria</taxon>
        <taxon>Thermotogati</taxon>
        <taxon>Deinococcota</taxon>
        <taxon>Deinococci</taxon>
        <taxon>Deinococcales</taxon>
        <taxon>Deinococcaceae</taxon>
        <taxon>Deinococcus</taxon>
    </lineage>
</organism>
<evidence type="ECO:0000313" key="2">
    <source>
        <dbReference type="EMBL" id="MBB5361313.1"/>
    </source>
</evidence>
<dbReference type="AlphaFoldDB" id="A0A7W8JR43"/>
<proteinExistence type="predicted"/>
<feature type="transmembrane region" description="Helical" evidence="1">
    <location>
        <begin position="20"/>
        <end position="41"/>
    </location>
</feature>
<dbReference type="Proteomes" id="UP000552709">
    <property type="component" value="Unassembled WGS sequence"/>
</dbReference>
<feature type="transmembrane region" description="Helical" evidence="1">
    <location>
        <begin position="94"/>
        <end position="116"/>
    </location>
</feature>
<comment type="caution">
    <text evidence="2">The sequence shown here is derived from an EMBL/GenBank/DDBJ whole genome shotgun (WGS) entry which is preliminary data.</text>
</comment>
<sequence length="139" mass="16136">MEILREWWYAAESGPETLFWIRLGVGAILLFAVLMAVWAVVRPPEREGTWDAAQYKRARFMNVWRVLGLLLLLTYVLTAGVLEAERTSSPHRLIFANIAQAITGGWQLFDMIFWRWHYARKPAELKQRGLTMNSNKRSA</sequence>
<evidence type="ECO:0000313" key="3">
    <source>
        <dbReference type="Proteomes" id="UP000552709"/>
    </source>
</evidence>
<feature type="transmembrane region" description="Helical" evidence="1">
    <location>
        <begin position="62"/>
        <end position="82"/>
    </location>
</feature>
<dbReference type="EMBL" id="JACHFL010000001">
    <property type="protein sequence ID" value="MBB5361313.1"/>
    <property type="molecule type" value="Genomic_DNA"/>
</dbReference>
<reference evidence="2 3" key="1">
    <citation type="submission" date="2020-08" db="EMBL/GenBank/DDBJ databases">
        <title>Genomic Encyclopedia of Type Strains, Phase IV (KMG-IV): sequencing the most valuable type-strain genomes for metagenomic binning, comparative biology and taxonomic classification.</title>
        <authorList>
            <person name="Goeker M."/>
        </authorList>
    </citation>
    <scope>NUCLEOTIDE SEQUENCE [LARGE SCALE GENOMIC DNA]</scope>
    <source>
        <strain evidence="2 3">DSM 27939</strain>
    </source>
</reference>
<protein>
    <submittedName>
        <fullName evidence="2">Uncharacterized protein</fullName>
    </submittedName>
</protein>
<dbReference type="RefSeq" id="WP_184127400.1">
    <property type="nucleotide sequence ID" value="NZ_JACHFL010000001.1"/>
</dbReference>
<accession>A0A7W8JR43</accession>
<keyword evidence="1" id="KW-0472">Membrane</keyword>
<keyword evidence="1" id="KW-0812">Transmembrane</keyword>
<evidence type="ECO:0000256" key="1">
    <source>
        <dbReference type="SAM" id="Phobius"/>
    </source>
</evidence>